<protein>
    <submittedName>
        <fullName evidence="2">Uncharacterized protein</fullName>
    </submittedName>
</protein>
<comment type="caution">
    <text evidence="2">The sequence shown here is derived from an EMBL/GenBank/DDBJ whole genome shotgun (WGS) entry which is preliminary data.</text>
</comment>
<feature type="transmembrane region" description="Helical" evidence="1">
    <location>
        <begin position="129"/>
        <end position="153"/>
    </location>
</feature>
<sequence length="157" mass="16347">MSDLTPSSFVEMIGPSETVDVYFRKSPFAQERSHLKVIAGESIAEIVEQCSALGVNTDRYRLHVTINGHAIQREYYHRVRVKAGATVNVVAVPAKNALKSILGLVVAVAALWFAGVAVGFLGLAQGTLAHAAVVAVVGGGLTLSGGLAVNPLLGARG</sequence>
<keyword evidence="3" id="KW-1185">Reference proteome</keyword>
<dbReference type="InterPro" id="IPR010654">
    <property type="entry name" value="Phage_lambda_tail_I"/>
</dbReference>
<keyword evidence="1" id="KW-0812">Transmembrane</keyword>
<name>A0AAE3QDB6_9HYPH</name>
<dbReference type="RefSeq" id="WP_311794280.1">
    <property type="nucleotide sequence ID" value="NZ_JALDYZ010000002.1"/>
</dbReference>
<dbReference type="Proteomes" id="UP001161580">
    <property type="component" value="Unassembled WGS sequence"/>
</dbReference>
<dbReference type="AlphaFoldDB" id="A0AAE3QDB6"/>
<organism evidence="2 3">
    <name type="scientific">Ferirhizobium litorale</name>
    <dbReference type="NCBI Taxonomy" id="2927786"/>
    <lineage>
        <taxon>Bacteria</taxon>
        <taxon>Pseudomonadati</taxon>
        <taxon>Pseudomonadota</taxon>
        <taxon>Alphaproteobacteria</taxon>
        <taxon>Hyphomicrobiales</taxon>
        <taxon>Rhizobiaceae</taxon>
        <taxon>Ferirhizobium</taxon>
    </lineage>
</organism>
<evidence type="ECO:0000256" key="1">
    <source>
        <dbReference type="SAM" id="Phobius"/>
    </source>
</evidence>
<evidence type="ECO:0000313" key="3">
    <source>
        <dbReference type="Proteomes" id="UP001161580"/>
    </source>
</evidence>
<keyword evidence="1" id="KW-0472">Membrane</keyword>
<reference evidence="2" key="1">
    <citation type="submission" date="2022-03" db="EMBL/GenBank/DDBJ databases">
        <title>Fererhizobium litorale gen. nov., sp. nov., isolated from sandy sediments of the Sea of Japan seashore.</title>
        <authorList>
            <person name="Romanenko L."/>
            <person name="Kurilenko V."/>
            <person name="Otstavnykh N."/>
            <person name="Svetashev V."/>
            <person name="Tekutyeva L."/>
            <person name="Isaeva M."/>
            <person name="Mikhailov V."/>
        </authorList>
    </citation>
    <scope>NUCLEOTIDE SEQUENCE</scope>
    <source>
        <strain evidence="2">KMM 9576</strain>
    </source>
</reference>
<evidence type="ECO:0000313" key="2">
    <source>
        <dbReference type="EMBL" id="MDI7921743.1"/>
    </source>
</evidence>
<gene>
    <name evidence="2" type="ORF">MRS75_06540</name>
</gene>
<feature type="transmembrane region" description="Helical" evidence="1">
    <location>
        <begin position="101"/>
        <end position="123"/>
    </location>
</feature>
<dbReference type="EMBL" id="JALDYZ010000002">
    <property type="protein sequence ID" value="MDI7921743.1"/>
    <property type="molecule type" value="Genomic_DNA"/>
</dbReference>
<accession>A0AAE3QDB6</accession>
<proteinExistence type="predicted"/>
<dbReference type="Pfam" id="PF06805">
    <property type="entry name" value="Lambda_tail_I"/>
    <property type="match status" value="1"/>
</dbReference>
<keyword evidence="1" id="KW-1133">Transmembrane helix</keyword>